<dbReference type="RefSeq" id="WP_345478058.1">
    <property type="nucleotide sequence ID" value="NZ_BAABLW010000007.1"/>
</dbReference>
<evidence type="ECO:0000313" key="2">
    <source>
        <dbReference type="Proteomes" id="UP001500368"/>
    </source>
</evidence>
<sequence>MTDLTEQLKAERQIIGVSPIEVSPEAYEITFSDGQRITADANHQWVVTGGPKLNLKAIEACLLWGKAPERIDPQSVVTVLHSLGENLADWIVSTEALRHTLNMVDVHLDNEGLYNSEALRRGIIERARQISVGTPNLLDDECVLSTGEMLALMQDSRHKGFGLRRDPGE</sequence>
<accession>A0ABP9G032</accession>
<name>A0ABP9G032_9MICC</name>
<dbReference type="EMBL" id="BAABLW010000007">
    <property type="protein sequence ID" value="GAA4924415.1"/>
    <property type="molecule type" value="Genomic_DNA"/>
</dbReference>
<dbReference type="Proteomes" id="UP001500368">
    <property type="component" value="Unassembled WGS sequence"/>
</dbReference>
<organism evidence="1 2">
    <name type="scientific">Nesterenkonia rhizosphaerae</name>
    <dbReference type="NCBI Taxonomy" id="1348272"/>
    <lineage>
        <taxon>Bacteria</taxon>
        <taxon>Bacillati</taxon>
        <taxon>Actinomycetota</taxon>
        <taxon>Actinomycetes</taxon>
        <taxon>Micrococcales</taxon>
        <taxon>Micrococcaceae</taxon>
        <taxon>Nesterenkonia</taxon>
    </lineage>
</organism>
<evidence type="ECO:0000313" key="1">
    <source>
        <dbReference type="EMBL" id="GAA4924415.1"/>
    </source>
</evidence>
<keyword evidence="2" id="KW-1185">Reference proteome</keyword>
<comment type="caution">
    <text evidence="1">The sequence shown here is derived from an EMBL/GenBank/DDBJ whole genome shotgun (WGS) entry which is preliminary data.</text>
</comment>
<gene>
    <name evidence="1" type="ORF">GCM10025790_22050</name>
</gene>
<proteinExistence type="predicted"/>
<protein>
    <submittedName>
        <fullName evidence="1">Uncharacterized protein</fullName>
    </submittedName>
</protein>
<reference evidence="2" key="1">
    <citation type="journal article" date="2019" name="Int. J. Syst. Evol. Microbiol.">
        <title>The Global Catalogue of Microorganisms (GCM) 10K type strain sequencing project: providing services to taxonomists for standard genome sequencing and annotation.</title>
        <authorList>
            <consortium name="The Broad Institute Genomics Platform"/>
            <consortium name="The Broad Institute Genome Sequencing Center for Infectious Disease"/>
            <person name="Wu L."/>
            <person name="Ma J."/>
        </authorList>
    </citation>
    <scope>NUCLEOTIDE SEQUENCE [LARGE SCALE GENOMIC DNA]</scope>
    <source>
        <strain evidence="2">JCM 19129</strain>
    </source>
</reference>